<dbReference type="AlphaFoldDB" id="A0A645JZ54"/>
<reference evidence="3" key="1">
    <citation type="submission" date="2019-08" db="EMBL/GenBank/DDBJ databases">
        <authorList>
            <person name="Kucharzyk K."/>
            <person name="Murdoch R.W."/>
            <person name="Higgins S."/>
            <person name="Loffler F."/>
        </authorList>
    </citation>
    <scope>NUCLEOTIDE SEQUENCE</scope>
</reference>
<dbReference type="InterPro" id="IPR025246">
    <property type="entry name" value="IS30-like_HTH"/>
</dbReference>
<dbReference type="Gene3D" id="1.10.10.60">
    <property type="entry name" value="Homeodomain-like"/>
    <property type="match status" value="1"/>
</dbReference>
<proteinExistence type="predicted"/>
<sequence>MDGYSYLTFNQRRKIEKLYGAGVRVADIAADTGRSVAAIYEELKRGYTGELDGNKRPKYSADVAQTTAQENIRRRGRRAAVR</sequence>
<organism evidence="3">
    <name type="scientific">bioreactor metagenome</name>
    <dbReference type="NCBI Taxonomy" id="1076179"/>
    <lineage>
        <taxon>unclassified sequences</taxon>
        <taxon>metagenomes</taxon>
        <taxon>ecological metagenomes</taxon>
    </lineage>
</organism>
<protein>
    <recommendedName>
        <fullName evidence="2">Transposase IS30-like HTH domain-containing protein</fullName>
    </recommendedName>
</protein>
<accession>A0A645JZ54</accession>
<evidence type="ECO:0000256" key="1">
    <source>
        <dbReference type="SAM" id="MobiDB-lite"/>
    </source>
</evidence>
<name>A0A645JZ54_9ZZZZ</name>
<comment type="caution">
    <text evidence="3">The sequence shown here is derived from an EMBL/GenBank/DDBJ whole genome shotgun (WGS) entry which is preliminary data.</text>
</comment>
<feature type="region of interest" description="Disordered" evidence="1">
    <location>
        <begin position="49"/>
        <end position="82"/>
    </location>
</feature>
<feature type="domain" description="Transposase IS30-like HTH" evidence="2">
    <location>
        <begin position="4"/>
        <end position="46"/>
    </location>
</feature>
<dbReference type="Pfam" id="PF13936">
    <property type="entry name" value="HTH_38"/>
    <property type="match status" value="1"/>
</dbReference>
<dbReference type="EMBL" id="VSSQ01145952">
    <property type="protein sequence ID" value="MPN64704.1"/>
    <property type="molecule type" value="Genomic_DNA"/>
</dbReference>
<evidence type="ECO:0000313" key="3">
    <source>
        <dbReference type="EMBL" id="MPN64704.1"/>
    </source>
</evidence>
<gene>
    <name evidence="3" type="ORF">SDC9_212480</name>
</gene>
<evidence type="ECO:0000259" key="2">
    <source>
        <dbReference type="Pfam" id="PF13936"/>
    </source>
</evidence>